<proteinExistence type="predicted"/>
<organism evidence="1 2">
    <name type="scientific">Ktedonobacter robiniae</name>
    <dbReference type="NCBI Taxonomy" id="2778365"/>
    <lineage>
        <taxon>Bacteria</taxon>
        <taxon>Bacillati</taxon>
        <taxon>Chloroflexota</taxon>
        <taxon>Ktedonobacteria</taxon>
        <taxon>Ktedonobacterales</taxon>
        <taxon>Ktedonobacteraceae</taxon>
        <taxon>Ktedonobacter</taxon>
    </lineage>
</organism>
<dbReference type="Proteomes" id="UP000654345">
    <property type="component" value="Unassembled WGS sequence"/>
</dbReference>
<keyword evidence="2" id="KW-1185">Reference proteome</keyword>
<dbReference type="RefSeq" id="WP_201369409.1">
    <property type="nucleotide sequence ID" value="NZ_BNJG01000001.1"/>
</dbReference>
<gene>
    <name evidence="1" type="ORF">KSB_09780</name>
</gene>
<evidence type="ECO:0000313" key="2">
    <source>
        <dbReference type="Proteomes" id="UP000654345"/>
    </source>
</evidence>
<protein>
    <submittedName>
        <fullName evidence="1">Uncharacterized protein</fullName>
    </submittedName>
</protein>
<dbReference type="EMBL" id="BNJG01000001">
    <property type="protein sequence ID" value="GHO52503.1"/>
    <property type="molecule type" value="Genomic_DNA"/>
</dbReference>
<reference evidence="1 2" key="1">
    <citation type="journal article" date="2021" name="Int. J. Syst. Evol. Microbiol.">
        <title>Reticulibacter mediterranei gen. nov., sp. nov., within the new family Reticulibacteraceae fam. nov., and Ktedonospora formicarum gen. nov., sp. nov., Ktedonobacter robiniae sp. nov., Dictyobacter formicarum sp. nov. and Dictyobacter arantiisoli sp. nov., belonging to the class Ktedonobacteria.</title>
        <authorList>
            <person name="Yabe S."/>
            <person name="Zheng Y."/>
            <person name="Wang C.M."/>
            <person name="Sakai Y."/>
            <person name="Abe K."/>
            <person name="Yokota A."/>
            <person name="Donadio S."/>
            <person name="Cavaletti L."/>
            <person name="Monciardini P."/>
        </authorList>
    </citation>
    <scope>NUCLEOTIDE SEQUENCE [LARGE SCALE GENOMIC DNA]</scope>
    <source>
        <strain evidence="1 2">SOSP1-30</strain>
    </source>
</reference>
<comment type="caution">
    <text evidence="1">The sequence shown here is derived from an EMBL/GenBank/DDBJ whole genome shotgun (WGS) entry which is preliminary data.</text>
</comment>
<accession>A0ABQ3UIJ6</accession>
<name>A0ABQ3UIJ6_9CHLR</name>
<evidence type="ECO:0000313" key="1">
    <source>
        <dbReference type="EMBL" id="GHO52503.1"/>
    </source>
</evidence>
<sequence length="140" mass="16332">MKQNRLGITSRFYEDVQRQGTSRQHVGTSCDLYSKDTPKLTDETEHTDIDTILICADPAFHNGVQSGRAEFIALAFENREIVAQDVENALQWAMYDTLRPAIWRYGYVCGWNEEFYKYAMQKREEQANAPKLACDERRER</sequence>